<evidence type="ECO:0000313" key="2">
    <source>
        <dbReference type="Proteomes" id="UP000245728"/>
    </source>
</evidence>
<gene>
    <name evidence="1" type="ORF">HMF8227_01111</name>
</gene>
<dbReference type="OrthoDB" id="6385721at2"/>
<dbReference type="InterPro" id="IPR021284">
    <property type="entry name" value="DUF2750"/>
</dbReference>
<sequence>MTLEDFQQLAPEERAEQTLLAIIEQGELYHLQHGPRWAMLSAEGDACTPLFCRKDAALQWLGAHYPEAKPKSLSLKKLMKEWLPLYAEDDVYLMLSPAPREAEGILITIDEFLQALSEEGVTL</sequence>
<name>A0A2S2E244_9ALTE</name>
<keyword evidence="2" id="KW-1185">Reference proteome</keyword>
<dbReference type="Pfam" id="PF11042">
    <property type="entry name" value="DUF2750"/>
    <property type="match status" value="1"/>
</dbReference>
<reference evidence="1 2" key="1">
    <citation type="submission" date="2018-05" db="EMBL/GenBank/DDBJ databases">
        <title>Salinimonas sp. HMF8227 Genome sequencing and assembly.</title>
        <authorList>
            <person name="Kang H."/>
            <person name="Kang J."/>
            <person name="Cha I."/>
            <person name="Kim H."/>
            <person name="Joh K."/>
        </authorList>
    </citation>
    <scope>NUCLEOTIDE SEQUENCE [LARGE SCALE GENOMIC DNA]</scope>
    <source>
        <strain evidence="1 2">HMF8227</strain>
    </source>
</reference>
<dbReference type="EMBL" id="CP029347">
    <property type="protein sequence ID" value="AWL11592.1"/>
    <property type="molecule type" value="Genomic_DNA"/>
</dbReference>
<proteinExistence type="predicted"/>
<evidence type="ECO:0008006" key="3">
    <source>
        <dbReference type="Google" id="ProtNLM"/>
    </source>
</evidence>
<accession>A0A2S2E244</accession>
<dbReference type="KEGG" id="salh:HMF8227_01111"/>
<dbReference type="AlphaFoldDB" id="A0A2S2E244"/>
<protein>
    <recommendedName>
        <fullName evidence="3">DUF2750 domain-containing protein</fullName>
    </recommendedName>
</protein>
<evidence type="ECO:0000313" key="1">
    <source>
        <dbReference type="EMBL" id="AWL11592.1"/>
    </source>
</evidence>
<dbReference type="RefSeq" id="WP_109339223.1">
    <property type="nucleotide sequence ID" value="NZ_CP029347.1"/>
</dbReference>
<organism evidence="1 2">
    <name type="scientific">Saliniradius amylolyticus</name>
    <dbReference type="NCBI Taxonomy" id="2183582"/>
    <lineage>
        <taxon>Bacteria</taxon>
        <taxon>Pseudomonadati</taxon>
        <taxon>Pseudomonadota</taxon>
        <taxon>Gammaproteobacteria</taxon>
        <taxon>Alteromonadales</taxon>
        <taxon>Alteromonadaceae</taxon>
        <taxon>Saliniradius</taxon>
    </lineage>
</organism>
<dbReference type="Proteomes" id="UP000245728">
    <property type="component" value="Chromosome"/>
</dbReference>